<dbReference type="Gene3D" id="3.30.460.10">
    <property type="entry name" value="Beta Polymerase, domain 2"/>
    <property type="match status" value="1"/>
</dbReference>
<dbReference type="Pfam" id="PF01909">
    <property type="entry name" value="NTP_transf_2"/>
    <property type="match status" value="1"/>
</dbReference>
<reference evidence="2 3" key="1">
    <citation type="journal article" date="2020" name="Front. Microbiol.">
        <title>Single-cell genomics of novel Actinobacteria with the Wood-Ljungdahl pathway discovered in a serpentinizing system.</title>
        <authorList>
            <person name="Merino N."/>
            <person name="Kawai M."/>
            <person name="Boyd E.S."/>
            <person name="Colman D.R."/>
            <person name="McGlynn S.E."/>
            <person name="Nealson K.H."/>
            <person name="Kurokawa K."/>
            <person name="Hongoh Y."/>
        </authorList>
    </citation>
    <scope>NUCLEOTIDE SEQUENCE [LARGE SCALE GENOMIC DNA]</scope>
    <source>
        <strain evidence="2 3">S06</strain>
    </source>
</reference>
<dbReference type="AlphaFoldDB" id="A0A6V8NMF9"/>
<dbReference type="PANTHER" id="PTHR33933">
    <property type="entry name" value="NUCLEOTIDYLTRANSFERASE"/>
    <property type="match status" value="1"/>
</dbReference>
<evidence type="ECO:0000259" key="1">
    <source>
        <dbReference type="Pfam" id="PF01909"/>
    </source>
</evidence>
<feature type="domain" description="Polymerase nucleotidyl transferase" evidence="1">
    <location>
        <begin position="18"/>
        <end position="78"/>
    </location>
</feature>
<name>A0A6V8NMF9_9ACTN</name>
<dbReference type="InterPro" id="IPR052548">
    <property type="entry name" value="Type_VII_TA_antitoxin"/>
</dbReference>
<dbReference type="GO" id="GO:0016779">
    <property type="term" value="F:nucleotidyltransferase activity"/>
    <property type="evidence" value="ECO:0007669"/>
    <property type="project" value="InterPro"/>
</dbReference>
<dbReference type="EMBL" id="BLRV01000049">
    <property type="protein sequence ID" value="GFP21445.1"/>
    <property type="molecule type" value="Genomic_DNA"/>
</dbReference>
<gene>
    <name evidence="2" type="ORF">HKBW3S06_00672</name>
</gene>
<dbReference type="InterPro" id="IPR043519">
    <property type="entry name" value="NT_sf"/>
</dbReference>
<dbReference type="Proteomes" id="UP000580051">
    <property type="component" value="Unassembled WGS sequence"/>
</dbReference>
<organism evidence="2 3">
    <name type="scientific">Candidatus Hakubella thermalkaliphila</name>
    <dbReference type="NCBI Taxonomy" id="2754717"/>
    <lineage>
        <taxon>Bacteria</taxon>
        <taxon>Bacillati</taxon>
        <taxon>Actinomycetota</taxon>
        <taxon>Actinomycetota incertae sedis</taxon>
        <taxon>Candidatus Hakubellales</taxon>
        <taxon>Candidatus Hakubellaceae</taxon>
        <taxon>Candidatus Hakubella</taxon>
    </lineage>
</organism>
<evidence type="ECO:0000313" key="3">
    <source>
        <dbReference type="Proteomes" id="UP000580051"/>
    </source>
</evidence>
<proteinExistence type="predicted"/>
<dbReference type="SUPFAM" id="SSF81301">
    <property type="entry name" value="Nucleotidyltransferase"/>
    <property type="match status" value="1"/>
</dbReference>
<comment type="caution">
    <text evidence="2">The sequence shown here is derived from an EMBL/GenBank/DDBJ whole genome shotgun (WGS) entry which is preliminary data.</text>
</comment>
<accession>A0A6V8NMF9</accession>
<dbReference type="PANTHER" id="PTHR33933:SF1">
    <property type="entry name" value="PROTEIN ADENYLYLTRANSFERASE MNTA-RELATED"/>
    <property type="match status" value="1"/>
</dbReference>
<protein>
    <recommendedName>
        <fullName evidence="1">Polymerase nucleotidyl transferase domain-containing protein</fullName>
    </recommendedName>
</protein>
<evidence type="ECO:0000313" key="2">
    <source>
        <dbReference type="EMBL" id="GFP21445.1"/>
    </source>
</evidence>
<sequence length="116" mass="13626">MDNPNLTKNQKAALQGYLGILQRNYQDKILQVVLFGSVARGECDQESDIDLLVVLKNGDRRLRDEISMASFDLILKYDVILSPMVMDRETYEWHKRYKDPLYNSIKKDGIDLWMKR</sequence>
<dbReference type="InterPro" id="IPR002934">
    <property type="entry name" value="Polymerase_NTP_transf_dom"/>
</dbReference>
<dbReference type="CDD" id="cd05403">
    <property type="entry name" value="NT_KNTase_like"/>
    <property type="match status" value="1"/>
</dbReference>